<feature type="transmembrane region" description="Helical" evidence="7">
    <location>
        <begin position="45"/>
        <end position="71"/>
    </location>
</feature>
<dbReference type="GO" id="GO:0016020">
    <property type="term" value="C:membrane"/>
    <property type="evidence" value="ECO:0007669"/>
    <property type="project" value="UniProtKB-SubCell"/>
</dbReference>
<evidence type="ECO:0000256" key="5">
    <source>
        <dbReference type="ARBA" id="ARBA00023136"/>
    </source>
</evidence>
<keyword evidence="3 7" id="KW-0812">Transmembrane</keyword>
<gene>
    <name evidence="9" type="ORF">PoB_006552900</name>
</gene>
<feature type="transmembrane region" description="Helical" evidence="7">
    <location>
        <begin position="83"/>
        <end position="102"/>
    </location>
</feature>
<comment type="similarity">
    <text evidence="2">Belongs to the major facilitator superfamily. MFSD6 family.</text>
</comment>
<reference evidence="9 10" key="1">
    <citation type="journal article" date="2021" name="Elife">
        <title>Chloroplast acquisition without the gene transfer in kleptoplastic sea slugs, Plakobranchus ocellatus.</title>
        <authorList>
            <person name="Maeda T."/>
            <person name="Takahashi S."/>
            <person name="Yoshida T."/>
            <person name="Shimamura S."/>
            <person name="Takaki Y."/>
            <person name="Nagai Y."/>
            <person name="Toyoda A."/>
            <person name="Suzuki Y."/>
            <person name="Arimoto A."/>
            <person name="Ishii H."/>
            <person name="Satoh N."/>
            <person name="Nishiyama T."/>
            <person name="Hasebe M."/>
            <person name="Maruyama T."/>
            <person name="Minagawa J."/>
            <person name="Obokata J."/>
            <person name="Shigenobu S."/>
        </authorList>
    </citation>
    <scope>NUCLEOTIDE SEQUENCE [LARGE SCALE GENOMIC DNA]</scope>
</reference>
<feature type="compositionally biased region" description="Basic and acidic residues" evidence="6">
    <location>
        <begin position="619"/>
        <end position="629"/>
    </location>
</feature>
<dbReference type="InterPro" id="IPR024989">
    <property type="entry name" value="MFS_assoc_dom"/>
</dbReference>
<keyword evidence="4 7" id="KW-1133">Transmembrane helix</keyword>
<keyword evidence="5 7" id="KW-0472">Membrane</keyword>
<keyword evidence="10" id="KW-1185">Reference proteome</keyword>
<dbReference type="EMBL" id="BLXT01007370">
    <property type="protein sequence ID" value="GFO39024.1"/>
    <property type="molecule type" value="Genomic_DNA"/>
</dbReference>
<evidence type="ECO:0000256" key="7">
    <source>
        <dbReference type="SAM" id="Phobius"/>
    </source>
</evidence>
<evidence type="ECO:0000256" key="1">
    <source>
        <dbReference type="ARBA" id="ARBA00004141"/>
    </source>
</evidence>
<evidence type="ECO:0000313" key="9">
    <source>
        <dbReference type="EMBL" id="GFO39024.1"/>
    </source>
</evidence>
<evidence type="ECO:0000256" key="3">
    <source>
        <dbReference type="ARBA" id="ARBA00022692"/>
    </source>
</evidence>
<dbReference type="SUPFAM" id="SSF103473">
    <property type="entry name" value="MFS general substrate transporter"/>
    <property type="match status" value="1"/>
</dbReference>
<feature type="domain" description="Major facilitator superfamily associated" evidence="8">
    <location>
        <begin position="50"/>
        <end position="586"/>
    </location>
</feature>
<comment type="caution">
    <text evidence="9">The sequence shown here is derived from an EMBL/GenBank/DDBJ whole genome shotgun (WGS) entry which is preliminary data.</text>
</comment>
<feature type="transmembrane region" description="Helical" evidence="7">
    <location>
        <begin position="410"/>
        <end position="429"/>
    </location>
</feature>
<evidence type="ECO:0000259" key="8">
    <source>
        <dbReference type="Pfam" id="PF12832"/>
    </source>
</evidence>
<evidence type="ECO:0000256" key="2">
    <source>
        <dbReference type="ARBA" id="ARBA00005241"/>
    </source>
</evidence>
<organism evidence="9 10">
    <name type="scientific">Plakobranchus ocellatus</name>
    <dbReference type="NCBI Taxonomy" id="259542"/>
    <lineage>
        <taxon>Eukaryota</taxon>
        <taxon>Metazoa</taxon>
        <taxon>Spiralia</taxon>
        <taxon>Lophotrochozoa</taxon>
        <taxon>Mollusca</taxon>
        <taxon>Gastropoda</taxon>
        <taxon>Heterobranchia</taxon>
        <taxon>Euthyneura</taxon>
        <taxon>Panpulmonata</taxon>
        <taxon>Sacoglossa</taxon>
        <taxon>Placobranchoidea</taxon>
        <taxon>Plakobranchidae</taxon>
        <taxon>Plakobranchus</taxon>
    </lineage>
</organism>
<dbReference type="AlphaFoldDB" id="A0AAV4D4B9"/>
<feature type="transmembrane region" description="Helical" evidence="7">
    <location>
        <begin position="340"/>
        <end position="370"/>
    </location>
</feature>
<feature type="transmembrane region" description="Helical" evidence="7">
    <location>
        <begin position="382"/>
        <end position="398"/>
    </location>
</feature>
<evidence type="ECO:0000256" key="6">
    <source>
        <dbReference type="SAM" id="MobiDB-lite"/>
    </source>
</evidence>
<evidence type="ECO:0000256" key="4">
    <source>
        <dbReference type="ARBA" id="ARBA00022989"/>
    </source>
</evidence>
<accession>A0AAV4D4B9</accession>
<dbReference type="Pfam" id="PF12832">
    <property type="entry name" value="MFS_1_like"/>
    <property type="match status" value="1"/>
</dbReference>
<proteinExistence type="inferred from homology"/>
<dbReference type="PANTHER" id="PTHR16172">
    <property type="entry name" value="MAJOR FACILITATOR SUPERFAMILY DOMAIN-CONTAINING PROTEIN 6-LIKE"/>
    <property type="match status" value="1"/>
</dbReference>
<sequence length="652" mass="71327">MADSNDATEGNKTQGYAGLLTNEQADGHTRFTVNRDFLPLKVLYFSFYGAAETGVVTGVPLLLAIFLRTAIGVAADKMAARKAFLMFCCGGFGLVFFLLRFVPPRAISKSLIYSAENISDLQGPGVQSYLERSGNFWVCLAPDGTQLCRYPNTPGHTPCQLLNQDRISHLPLPQSKRTSQPPNPTQLLPGNNLIKGYILEPGQIANDLNVESEQFEQNSSLKQLQNLREDPSPNIKRGTLADGGYANKRPCFILAKSGLRSLDVGERKEAPTYSLVREVESQAGTEQPLPVPLLMQNKTKTREITETCLLNCRPLHHRLNESLTVVEDTSSPQAFRADTAFIVSFLLVTTARALYSSATSLADVVAFTTLGPNALKWGRQRLWGTVGTALSVMIATTINDQLKDGGFDALFYVCLGLCLLATVVGLGNVRLFLLKLVAYGIMCGTAENFFPWFLVDLGAKQTTLGLCIAAHSISSVSVLRYSSRIFRLVSHANILYLVMAVYAIRFLAFSVLGNAWLAVPLELLKGVTYSLTYMAASYTASQMAPAGTEASCQAIAGALYWDLGRGLGILLAGHMIQIIGGRWTFRLHAGICALLLPVFWLLDRTWPITEQHRMSIAMEKDPESIDKSEIGVLRDSTEQDQSVSLETESSRS</sequence>
<protein>
    <submittedName>
        <fullName evidence="9">Major facilitator superfamily domain-containing protein 6-like</fullName>
    </submittedName>
</protein>
<feature type="transmembrane region" description="Helical" evidence="7">
    <location>
        <begin position="494"/>
        <end position="519"/>
    </location>
</feature>
<dbReference type="InterPro" id="IPR051717">
    <property type="entry name" value="MFS_MFSD6"/>
</dbReference>
<dbReference type="InterPro" id="IPR036259">
    <property type="entry name" value="MFS_trans_sf"/>
</dbReference>
<evidence type="ECO:0000313" key="10">
    <source>
        <dbReference type="Proteomes" id="UP000735302"/>
    </source>
</evidence>
<dbReference type="PANTHER" id="PTHR16172:SF41">
    <property type="entry name" value="MAJOR FACILITATOR SUPERFAMILY DOMAIN-CONTAINING PROTEIN 6-LIKE"/>
    <property type="match status" value="1"/>
</dbReference>
<dbReference type="Gene3D" id="1.20.1250.20">
    <property type="entry name" value="MFS general substrate transporter like domains"/>
    <property type="match status" value="1"/>
</dbReference>
<name>A0AAV4D4B9_9GAST</name>
<feature type="compositionally biased region" description="Polar residues" evidence="6">
    <location>
        <begin position="639"/>
        <end position="652"/>
    </location>
</feature>
<comment type="subcellular location">
    <subcellularLocation>
        <location evidence="1">Membrane</location>
        <topology evidence="1">Multi-pass membrane protein</topology>
    </subcellularLocation>
</comment>
<dbReference type="Proteomes" id="UP000735302">
    <property type="component" value="Unassembled WGS sequence"/>
</dbReference>
<feature type="region of interest" description="Disordered" evidence="6">
    <location>
        <begin position="619"/>
        <end position="652"/>
    </location>
</feature>